<dbReference type="RefSeq" id="WP_084018652.1">
    <property type="nucleotide sequence ID" value="NZ_FWXS01000011.1"/>
</dbReference>
<evidence type="ECO:0000256" key="1">
    <source>
        <dbReference type="ARBA" id="ARBA00007074"/>
    </source>
</evidence>
<reference evidence="6 7" key="1">
    <citation type="submission" date="2017-04" db="EMBL/GenBank/DDBJ databases">
        <authorList>
            <person name="Afonso C.L."/>
            <person name="Miller P.J."/>
            <person name="Scott M.A."/>
            <person name="Spackman E."/>
            <person name="Goraichik I."/>
            <person name="Dimitrov K.M."/>
            <person name="Suarez D.L."/>
            <person name="Swayne D.E."/>
        </authorList>
    </citation>
    <scope>NUCLEOTIDE SEQUENCE [LARGE SCALE GENOMIC DNA]</scope>
    <source>
        <strain evidence="6 7">CGMCC 1.12708</strain>
    </source>
</reference>
<dbReference type="GO" id="GO:0008234">
    <property type="term" value="F:cysteine-type peptidase activity"/>
    <property type="evidence" value="ECO:0007669"/>
    <property type="project" value="UniProtKB-KW"/>
</dbReference>
<dbReference type="STRING" id="1434700.SAMN06296427_11112"/>
<dbReference type="PROSITE" id="PS51935">
    <property type="entry name" value="NLPC_P60"/>
    <property type="match status" value="1"/>
</dbReference>
<dbReference type="Gene3D" id="3.90.1720.10">
    <property type="entry name" value="endopeptidase domain like (from Nostoc punctiforme)"/>
    <property type="match status" value="1"/>
</dbReference>
<name>A0A1W2CMQ0_9FLAO</name>
<dbReference type="InterPro" id="IPR038765">
    <property type="entry name" value="Papain-like_cys_pep_sf"/>
</dbReference>
<keyword evidence="2" id="KW-0645">Protease</keyword>
<dbReference type="PANTHER" id="PTHR47053:SF1">
    <property type="entry name" value="MUREIN DD-ENDOPEPTIDASE MEPH-RELATED"/>
    <property type="match status" value="1"/>
</dbReference>
<sequence length="253" mass="28797">MKFAICQVSVSPLRAEASDRSEMVSQILFGEKVEIFEQKDNWIKIKAEFDNYEGWADKKQFLEVSEEEFQNINPELYASESFNLLVENDNPITLPIAAHLPNLIDYKINLGNKEFEYLGETCSGNFTKTDIVSIAKLYLNTPYLWGGKSVFGIDCSGLVQQVYKLCGHKLPRDAYQQAEFGEALSFIEEAEAGDLAFFDNKEGKIIHVGIILEGNKIIHAHGKVRIDPFDNNGIFNTDYQNYSHKLRVVKRII</sequence>
<keyword evidence="7" id="KW-1185">Reference proteome</keyword>
<keyword evidence="3" id="KW-0378">Hydrolase</keyword>
<evidence type="ECO:0000259" key="5">
    <source>
        <dbReference type="PROSITE" id="PS51935"/>
    </source>
</evidence>
<accession>A0A1W2CMQ0</accession>
<dbReference type="EMBL" id="FWXS01000011">
    <property type="protein sequence ID" value="SMC85898.1"/>
    <property type="molecule type" value="Genomic_DNA"/>
</dbReference>
<dbReference type="GO" id="GO:0006508">
    <property type="term" value="P:proteolysis"/>
    <property type="evidence" value="ECO:0007669"/>
    <property type="project" value="UniProtKB-KW"/>
</dbReference>
<dbReference type="InterPro" id="IPR000064">
    <property type="entry name" value="NLP_P60_dom"/>
</dbReference>
<dbReference type="SUPFAM" id="SSF54001">
    <property type="entry name" value="Cysteine proteinases"/>
    <property type="match status" value="1"/>
</dbReference>
<feature type="domain" description="NlpC/P60" evidence="5">
    <location>
        <begin position="125"/>
        <end position="253"/>
    </location>
</feature>
<gene>
    <name evidence="6" type="ORF">SAMN06296427_11112</name>
</gene>
<proteinExistence type="inferred from homology"/>
<dbReference type="Pfam" id="PF18348">
    <property type="entry name" value="SH3_16"/>
    <property type="match status" value="1"/>
</dbReference>
<dbReference type="Pfam" id="PF00877">
    <property type="entry name" value="NLPC_P60"/>
    <property type="match status" value="1"/>
</dbReference>
<evidence type="ECO:0000256" key="3">
    <source>
        <dbReference type="ARBA" id="ARBA00022801"/>
    </source>
</evidence>
<comment type="similarity">
    <text evidence="1">Belongs to the peptidase C40 family.</text>
</comment>
<evidence type="ECO:0000256" key="4">
    <source>
        <dbReference type="ARBA" id="ARBA00022807"/>
    </source>
</evidence>
<keyword evidence="4" id="KW-0788">Thiol protease</keyword>
<protein>
    <submittedName>
        <fullName evidence="6">SH3 domain-containing protein</fullName>
    </submittedName>
</protein>
<dbReference type="PANTHER" id="PTHR47053">
    <property type="entry name" value="MUREIN DD-ENDOPEPTIDASE MEPH-RELATED"/>
    <property type="match status" value="1"/>
</dbReference>
<dbReference type="Proteomes" id="UP000192393">
    <property type="component" value="Unassembled WGS sequence"/>
</dbReference>
<organism evidence="6 7">
    <name type="scientific">Moheibacter sediminis</name>
    <dbReference type="NCBI Taxonomy" id="1434700"/>
    <lineage>
        <taxon>Bacteria</taxon>
        <taxon>Pseudomonadati</taxon>
        <taxon>Bacteroidota</taxon>
        <taxon>Flavobacteriia</taxon>
        <taxon>Flavobacteriales</taxon>
        <taxon>Weeksellaceae</taxon>
        <taxon>Moheibacter</taxon>
    </lineage>
</organism>
<dbReference type="InterPro" id="IPR051202">
    <property type="entry name" value="Peptidase_C40"/>
</dbReference>
<evidence type="ECO:0000313" key="7">
    <source>
        <dbReference type="Proteomes" id="UP000192393"/>
    </source>
</evidence>
<dbReference type="AlphaFoldDB" id="A0A1W2CMQ0"/>
<dbReference type="OrthoDB" id="9813368at2"/>
<dbReference type="Gene3D" id="2.30.30.40">
    <property type="entry name" value="SH3 Domains"/>
    <property type="match status" value="1"/>
</dbReference>
<evidence type="ECO:0000256" key="2">
    <source>
        <dbReference type="ARBA" id="ARBA00022670"/>
    </source>
</evidence>
<evidence type="ECO:0000313" key="6">
    <source>
        <dbReference type="EMBL" id="SMC85898.1"/>
    </source>
</evidence>
<dbReference type="InterPro" id="IPR041382">
    <property type="entry name" value="SH3_16"/>
</dbReference>